<evidence type="ECO:0000256" key="1">
    <source>
        <dbReference type="ARBA" id="ARBA00004496"/>
    </source>
</evidence>
<keyword evidence="8" id="KW-1185">Reference proteome</keyword>
<dbReference type="STRING" id="1890364.A0A2P6NZG9"/>
<dbReference type="Pfam" id="PF13001">
    <property type="entry name" value="ECM29_N"/>
    <property type="match status" value="1"/>
</dbReference>
<evidence type="ECO:0000256" key="3">
    <source>
        <dbReference type="ARBA" id="ARBA00022737"/>
    </source>
</evidence>
<dbReference type="Proteomes" id="UP000241769">
    <property type="component" value="Unassembled WGS sequence"/>
</dbReference>
<feature type="domain" description="Proteasome adapter and scaffold protein ECM29 HEAT-repeat" evidence="6">
    <location>
        <begin position="1260"/>
        <end position="1420"/>
    </location>
</feature>
<evidence type="ECO:0000256" key="2">
    <source>
        <dbReference type="ARBA" id="ARBA00022490"/>
    </source>
</evidence>
<dbReference type="GO" id="GO:0043248">
    <property type="term" value="P:proteasome assembly"/>
    <property type="evidence" value="ECO:0007669"/>
    <property type="project" value="InterPro"/>
</dbReference>
<evidence type="ECO:0000313" key="7">
    <source>
        <dbReference type="EMBL" id="PRP89356.1"/>
    </source>
</evidence>
<dbReference type="InterPro" id="IPR011989">
    <property type="entry name" value="ARM-like"/>
</dbReference>
<keyword evidence="4 7" id="KW-0647">Proteasome</keyword>
<protein>
    <submittedName>
        <fullName evidence="7">Proteasome-associated protein</fullName>
    </submittedName>
</protein>
<dbReference type="OrthoDB" id="16066at2759"/>
<dbReference type="Pfam" id="PF24492">
    <property type="entry name" value="HEAT_ECM29"/>
    <property type="match status" value="1"/>
</dbReference>
<dbReference type="EMBL" id="MDYQ01000003">
    <property type="protein sequence ID" value="PRP89356.1"/>
    <property type="molecule type" value="Genomic_DNA"/>
</dbReference>
<dbReference type="SUPFAM" id="SSF48371">
    <property type="entry name" value="ARM repeat"/>
    <property type="match status" value="3"/>
</dbReference>
<dbReference type="Gene3D" id="1.25.10.10">
    <property type="entry name" value="Leucine-rich Repeat Variant"/>
    <property type="match status" value="2"/>
</dbReference>
<dbReference type="PANTHER" id="PTHR23346:SF19">
    <property type="entry name" value="PROTEASOME ADAPTER AND SCAFFOLD PROTEIN ECM29"/>
    <property type="match status" value="1"/>
</dbReference>
<organism evidence="7 8">
    <name type="scientific">Planoprotostelium fungivorum</name>
    <dbReference type="NCBI Taxonomy" id="1890364"/>
    <lineage>
        <taxon>Eukaryota</taxon>
        <taxon>Amoebozoa</taxon>
        <taxon>Evosea</taxon>
        <taxon>Variosea</taxon>
        <taxon>Cavosteliida</taxon>
        <taxon>Cavosteliaceae</taxon>
        <taxon>Planoprotostelium</taxon>
    </lineage>
</organism>
<dbReference type="GO" id="GO:0005737">
    <property type="term" value="C:cytoplasm"/>
    <property type="evidence" value="ECO:0007669"/>
    <property type="project" value="UniProtKB-SubCell"/>
</dbReference>
<keyword evidence="2" id="KW-0963">Cytoplasm</keyword>
<dbReference type="InParanoid" id="A0A2P6NZG9"/>
<dbReference type="Pfam" id="PF23731">
    <property type="entry name" value="ARM_ECM29_C"/>
    <property type="match status" value="1"/>
</dbReference>
<feature type="domain" description="Proteasome component Ecm29 N-terminal" evidence="5">
    <location>
        <begin position="12"/>
        <end position="501"/>
    </location>
</feature>
<comment type="subcellular location">
    <subcellularLocation>
        <location evidence="1">Cytoplasm</location>
    </subcellularLocation>
</comment>
<dbReference type="GO" id="GO:0060090">
    <property type="term" value="F:molecular adaptor activity"/>
    <property type="evidence" value="ECO:0007669"/>
    <property type="project" value="InterPro"/>
</dbReference>
<dbReference type="InterPro" id="IPR016024">
    <property type="entry name" value="ARM-type_fold"/>
</dbReference>
<reference evidence="7 8" key="1">
    <citation type="journal article" date="2018" name="Genome Biol. Evol.">
        <title>Multiple Roots of Fruiting Body Formation in Amoebozoa.</title>
        <authorList>
            <person name="Hillmann F."/>
            <person name="Forbes G."/>
            <person name="Novohradska S."/>
            <person name="Ferling I."/>
            <person name="Riege K."/>
            <person name="Groth M."/>
            <person name="Westermann M."/>
            <person name="Marz M."/>
            <person name="Spaller T."/>
            <person name="Winckler T."/>
            <person name="Schaap P."/>
            <person name="Glockner G."/>
        </authorList>
    </citation>
    <scope>NUCLEOTIDE SEQUENCE [LARGE SCALE GENOMIC DNA]</scope>
    <source>
        <strain evidence="7 8">Jena</strain>
    </source>
</reference>
<sequence length="1809" mass="202028">MADEATKDVNLLDTVLTRFAVSSDQDMEKQLKNLLIPVMGKLASPHETVRKKKYWVMLTSESNPCLRSKFVLLLQQCDLTFKQLPIKELLDLYMQQQPTALVCNFIIMYLDMGFHRMPSQDRGELAPQLLKNLSIRPQAQRDSLLPLFLSVIEHIPVPPEEKKEEKFTFTTNNTDRDIVLRYLADTLLAQISHKPDEKTYGLSVKIVKHIASKTPSKEYLLGRKIAIIDFIGRTGAFSENDMAFLYIIGSCDSHHTVIQKSEDGMKRIKIDYEDRGLVDRLYATYLGGGDKNLPAEERRISAHPVLKSKLMNCFSRSAEAANSFPNTVQVFFDCVYGEDSTFNLKVSGMSFVQWVFRTSNDQQISLMAPIILSGLLKLIRELIEKPSGESSRILSFTYSAVGILARRVPQLFYKDLGILNLYLTNLSTTEEESVLSSIQEGLVSMVTAYRSVDTADLDQIRILLSHNISKTQPRCRYISLYYGNRLFPFSSPFGRMNCLLCSEDSSTMNRDESNRGLKPYSWKDKDKDISPDNEAEWPKFDEMMEYVKVSRTVKQNGRAFSDGAYQLILKFLRNCMDISAKKEEQTLYQYNQSVLQNHPGTMTAYVDLLDGAVDVQNVTSSLAHTAAEGILQTLSLCLHLQVGKHYAEKKNWLLDFMWIAGGHETREMLAKCLGLSVYNLSDVDVDELLKRVTQESHEEQLQWEKRLGAVYGLGYVSAGIIKKGGVTSHREDTMRSALYNLYNILPTPSQGQPTTEISQISLLLASIQAVGLMFRYNSLSFIEEGKEMDDAEKKEGKNYEISSRSQVTKRLLVYKITRLLTHSDTRIAERSAVALGNVLLSDRNAPFKKEILSSLYNSGAGKNFELHFTVGEVLSIIGAGWASTAAADPHFEARPEDHPSTTSQDDDVMDELLKEILGKQLASDRYRSAACIWLLSIVKHCGTHSGVKKHLQTIQTAFSHLLADPDEVTQEAASRGLVFVYQESSEEQKGVMVKTLISTLSSGKKSGYKVSGDSEILPKDLVKTPDGNSVSTYSQLVGLATEMGQPSLIYKFLELSSQHSLWNSRKGAAFTVKSILGEEYLKKQMEPVLPQLVPKLYRASYDPNPKISSAMTNILASLVDVKKVSSDYFDQIVVDLMDAMVSNLWRSRESACHALTDALQGKTFVQVRPHLCELWYRGFRVVDDIKETVRTAAKSLLKTLSALTTRLTDPAMTNPLQVEDILKELLPLLLGKGLVSESEDAREISLSQILKTAKAAGNMLAPHIPNLVGVLLEGLSAMENSSLNYMAFHTQSMGISQEQFEEARISISKFSPLNETLDICIKYIDEKNIGEVVGKIVETIKTGVGLPTKVATAKFIVQLVLQKQELLSPHAGKILNALLGSMREKSPVIRKAYAGALGNVAKFASPKVIKSLTEKLLQLYSDVENEELRVTAGTAFLEIVRRSNEAFRLTMKETVPVIYYARNDPVEAVQKVFQEVWDESGVGGVSLYMQETVKFLENSLGADSWVTKRQAAVTLKTLATNASRDSTLSYLDDILKMLVTALPGRLWKGKDSLLSALATICSQYHEEITTKFSTAEGEGAKYSPSSLVEQFIRECKKNDKEYKRHAINSLRVALEAFQQTDNYDKVAQVILPIAKGEEDSLGADEGDAKDKPLTLLIRGSAFLSLGYAWPLAVETQKARLHELLDVMCSAVPQNIWSIRISIYESLTRILSRSHFNQGVVDGQMVKKLVECISVGLSDNKYNAVRSAALDMLEALTKGGAETDLMDGHVEELVTMMNAASAMDTSLLNGVGRIKRLFDENPRKKHKTIE</sequence>
<keyword evidence="3" id="KW-0677">Repeat</keyword>
<proteinExistence type="predicted"/>
<dbReference type="FunCoup" id="A0A2P6NZG9">
    <property type="interactions" value="951"/>
</dbReference>
<dbReference type="GO" id="GO:0005634">
    <property type="term" value="C:nucleus"/>
    <property type="evidence" value="ECO:0007669"/>
    <property type="project" value="TreeGrafter"/>
</dbReference>
<dbReference type="GO" id="GO:0036503">
    <property type="term" value="P:ERAD pathway"/>
    <property type="evidence" value="ECO:0007669"/>
    <property type="project" value="TreeGrafter"/>
</dbReference>
<evidence type="ECO:0000259" key="5">
    <source>
        <dbReference type="Pfam" id="PF13001"/>
    </source>
</evidence>
<dbReference type="PANTHER" id="PTHR23346">
    <property type="entry name" value="TRANSLATIONAL ACTIVATOR GCN1-RELATED"/>
    <property type="match status" value="1"/>
</dbReference>
<evidence type="ECO:0000259" key="6">
    <source>
        <dbReference type="Pfam" id="PF24492"/>
    </source>
</evidence>
<dbReference type="GO" id="GO:0000502">
    <property type="term" value="C:proteasome complex"/>
    <property type="evidence" value="ECO:0007669"/>
    <property type="project" value="UniProtKB-KW"/>
</dbReference>
<gene>
    <name evidence="7" type="ORF">PROFUN_01219</name>
</gene>
<name>A0A2P6NZG9_9EUKA</name>
<dbReference type="InterPro" id="IPR055443">
    <property type="entry name" value="HEAT_ECM29"/>
</dbReference>
<evidence type="ECO:0000256" key="4">
    <source>
        <dbReference type="ARBA" id="ARBA00022942"/>
    </source>
</evidence>
<accession>A0A2P6NZG9</accession>
<evidence type="ECO:0000313" key="8">
    <source>
        <dbReference type="Proteomes" id="UP000241769"/>
    </source>
</evidence>
<dbReference type="InterPro" id="IPR024372">
    <property type="entry name" value="Ecm29_N"/>
</dbReference>
<comment type="caution">
    <text evidence="7">The sequence shown here is derived from an EMBL/GenBank/DDBJ whole genome shotgun (WGS) entry which is preliminary data.</text>
</comment>